<reference evidence="3" key="1">
    <citation type="submission" date="2013-03" db="EMBL/GenBank/DDBJ databases">
        <title>The Genome Sequence of Anopheles minimus MINIMUS1.</title>
        <authorList>
            <consortium name="The Broad Institute Genomics Platform"/>
            <person name="Neafsey D.E."/>
            <person name="Walton C."/>
            <person name="Walker B."/>
            <person name="Young S.K."/>
            <person name="Zeng Q."/>
            <person name="Gargeya S."/>
            <person name="Fitzgerald M."/>
            <person name="Haas B."/>
            <person name="Abouelleil A."/>
            <person name="Allen A.W."/>
            <person name="Alvarado L."/>
            <person name="Arachchi H.M."/>
            <person name="Berlin A.M."/>
            <person name="Chapman S.B."/>
            <person name="Gainer-Dewar J."/>
            <person name="Goldberg J."/>
            <person name="Griggs A."/>
            <person name="Gujja S."/>
            <person name="Hansen M."/>
            <person name="Howarth C."/>
            <person name="Imamovic A."/>
            <person name="Ireland A."/>
            <person name="Larimer J."/>
            <person name="McCowan C."/>
            <person name="Murphy C."/>
            <person name="Pearson M."/>
            <person name="Poon T.W."/>
            <person name="Priest M."/>
            <person name="Roberts A."/>
            <person name="Saif S."/>
            <person name="Shea T."/>
            <person name="Sisk P."/>
            <person name="Sykes S."/>
            <person name="Wortman J."/>
            <person name="Nusbaum C."/>
            <person name="Birren B."/>
        </authorList>
    </citation>
    <scope>NUCLEOTIDE SEQUENCE [LARGE SCALE GENOMIC DNA]</scope>
    <source>
        <strain evidence="3">MINIMUS1</strain>
    </source>
</reference>
<organism evidence="2 3">
    <name type="scientific">Anopheles minimus</name>
    <dbReference type="NCBI Taxonomy" id="112268"/>
    <lineage>
        <taxon>Eukaryota</taxon>
        <taxon>Metazoa</taxon>
        <taxon>Ecdysozoa</taxon>
        <taxon>Arthropoda</taxon>
        <taxon>Hexapoda</taxon>
        <taxon>Insecta</taxon>
        <taxon>Pterygota</taxon>
        <taxon>Neoptera</taxon>
        <taxon>Endopterygota</taxon>
        <taxon>Diptera</taxon>
        <taxon>Nematocera</taxon>
        <taxon>Culicoidea</taxon>
        <taxon>Culicidae</taxon>
        <taxon>Anophelinae</taxon>
        <taxon>Anopheles</taxon>
    </lineage>
</organism>
<keyword evidence="1" id="KW-1133">Transmembrane helix</keyword>
<accession>A0A182VS22</accession>
<feature type="transmembrane region" description="Helical" evidence="1">
    <location>
        <begin position="94"/>
        <end position="113"/>
    </location>
</feature>
<dbReference type="EnsemblMetazoa" id="AMIN000863-RA">
    <property type="protein sequence ID" value="AMIN000863-PA"/>
    <property type="gene ID" value="AMIN000863"/>
</dbReference>
<keyword evidence="1" id="KW-0812">Transmembrane</keyword>
<evidence type="ECO:0000256" key="1">
    <source>
        <dbReference type="SAM" id="Phobius"/>
    </source>
</evidence>
<sequence>MQLVGAGRRLDSGWHRFQSSQTWQLFSASFTPQRGTIPARKSPGPGLARQVELVRVLSHMAPVLAGLGHCVHLVRLSWPILNQAVIVRWDCLPLLLLVSVVCFLIFNPLHLLGARATTAQKKRAHHPFVRRGSRIAADSAIEEGTAREFNEPRDRSLRHRHRSSSNAMRGCVPLDSRFGLSTPISWLRFHALHLWTGPTGMATTSMEKAWSLQSASYPHNLVPVTQFFLLIVCRTRVGVNREPP</sequence>
<proteinExistence type="predicted"/>
<name>A0A182VS22_9DIPT</name>
<keyword evidence="1" id="KW-0472">Membrane</keyword>
<protein>
    <submittedName>
        <fullName evidence="2">Uncharacterized protein</fullName>
    </submittedName>
</protein>
<evidence type="ECO:0000313" key="3">
    <source>
        <dbReference type="Proteomes" id="UP000075920"/>
    </source>
</evidence>
<dbReference type="AlphaFoldDB" id="A0A182VS22"/>
<dbReference type="VEuPathDB" id="VectorBase:AMIN000863"/>
<evidence type="ECO:0000313" key="2">
    <source>
        <dbReference type="EnsemblMetazoa" id="AMIN000863-PA"/>
    </source>
</evidence>
<dbReference type="Proteomes" id="UP000075920">
    <property type="component" value="Unassembled WGS sequence"/>
</dbReference>
<reference evidence="2" key="2">
    <citation type="submission" date="2020-05" db="UniProtKB">
        <authorList>
            <consortium name="EnsemblMetazoa"/>
        </authorList>
    </citation>
    <scope>IDENTIFICATION</scope>
    <source>
        <strain evidence="2">MINIMUS1</strain>
    </source>
</reference>
<keyword evidence="3" id="KW-1185">Reference proteome</keyword>